<feature type="transmembrane region" description="Helical" evidence="2">
    <location>
        <begin position="127"/>
        <end position="151"/>
    </location>
</feature>
<keyword evidence="2" id="KW-0812">Transmembrane</keyword>
<feature type="transmembrane region" description="Helical" evidence="2">
    <location>
        <begin position="46"/>
        <end position="68"/>
    </location>
</feature>
<keyword evidence="4" id="KW-1185">Reference proteome</keyword>
<dbReference type="InterPro" id="IPR018692">
    <property type="entry name" value="DUF2189"/>
</dbReference>
<dbReference type="AlphaFoldDB" id="A0A1I4ALL2"/>
<evidence type="ECO:0000256" key="2">
    <source>
        <dbReference type="SAM" id="Phobius"/>
    </source>
</evidence>
<reference evidence="4" key="1">
    <citation type="submission" date="2016-10" db="EMBL/GenBank/DDBJ databases">
        <authorList>
            <person name="Varghese N."/>
            <person name="Submissions S."/>
        </authorList>
    </citation>
    <scope>NUCLEOTIDE SEQUENCE [LARGE SCALE GENOMIC DNA]</scope>
    <source>
        <strain evidence="4">DSM 28453</strain>
    </source>
</reference>
<name>A0A1I4ALL2_9RHOB</name>
<keyword evidence="2" id="KW-0472">Membrane</keyword>
<sequence>MAQEAAEPTSEQADTPELGVPPLGAAEMPMLKEALRRGARDFVKKPLYGIAFSLFYVIGGWAMLWLTWASGQSYWLTFAAIGFPLIGPFAAVGLYEVSHRLENGTEMSWGDITGVVMRQSKRQLPSICAIIIIVFLFWFFLAHMIFALFLGLSTMTNVSSSLDIYFTTNGIQMLVMGSAVGAGFALLLYMITVLSLPLLLDREVDFVTAMITSFKFVQENFKVMFVWGVLLAVLTFVAMMPGFLGLFVVLPILGHASWHLYAQVKAAGEVAREAGAV</sequence>
<evidence type="ECO:0000256" key="1">
    <source>
        <dbReference type="SAM" id="MobiDB-lite"/>
    </source>
</evidence>
<protein>
    <submittedName>
        <fullName evidence="3">Uncharacterized membrane protein</fullName>
    </submittedName>
</protein>
<feature type="region of interest" description="Disordered" evidence="1">
    <location>
        <begin position="1"/>
        <end position="21"/>
    </location>
</feature>
<dbReference type="STRING" id="1280847.SAMN04488036_101422"/>
<feature type="transmembrane region" description="Helical" evidence="2">
    <location>
        <begin position="74"/>
        <end position="95"/>
    </location>
</feature>
<organism evidence="3 4">
    <name type="scientific">Shimia haliotis</name>
    <dbReference type="NCBI Taxonomy" id="1280847"/>
    <lineage>
        <taxon>Bacteria</taxon>
        <taxon>Pseudomonadati</taxon>
        <taxon>Pseudomonadota</taxon>
        <taxon>Alphaproteobacteria</taxon>
        <taxon>Rhodobacterales</taxon>
        <taxon>Roseobacteraceae</taxon>
    </lineage>
</organism>
<dbReference type="RefSeq" id="WP_170846651.1">
    <property type="nucleotide sequence ID" value="NZ_FOSZ01000001.1"/>
</dbReference>
<evidence type="ECO:0000313" key="3">
    <source>
        <dbReference type="EMBL" id="SFK56586.1"/>
    </source>
</evidence>
<gene>
    <name evidence="3" type="ORF">SAMN04488036_101422</name>
</gene>
<feature type="transmembrane region" description="Helical" evidence="2">
    <location>
        <begin position="221"/>
        <end position="250"/>
    </location>
</feature>
<proteinExistence type="predicted"/>
<dbReference type="EMBL" id="FOSZ01000001">
    <property type="protein sequence ID" value="SFK56586.1"/>
    <property type="molecule type" value="Genomic_DNA"/>
</dbReference>
<evidence type="ECO:0000313" key="4">
    <source>
        <dbReference type="Proteomes" id="UP000198851"/>
    </source>
</evidence>
<dbReference type="Proteomes" id="UP000198851">
    <property type="component" value="Unassembled WGS sequence"/>
</dbReference>
<feature type="transmembrane region" description="Helical" evidence="2">
    <location>
        <begin position="171"/>
        <end position="200"/>
    </location>
</feature>
<accession>A0A1I4ALL2</accession>
<dbReference type="Pfam" id="PF09955">
    <property type="entry name" value="DUF2189"/>
    <property type="match status" value="1"/>
</dbReference>
<keyword evidence="2" id="KW-1133">Transmembrane helix</keyword>